<dbReference type="InterPro" id="IPR051553">
    <property type="entry name" value="Ran_GTPase-activating"/>
</dbReference>
<protein>
    <recommendedName>
        <fullName evidence="5">Regulator of chromosome condensation</fullName>
    </recommendedName>
</protein>
<dbReference type="GeneID" id="9624786"/>
<dbReference type="Pfam" id="PF00415">
    <property type="entry name" value="RCC1"/>
    <property type="match status" value="1"/>
</dbReference>
<sequence length="208" mass="21722">MYSRGGGGHGSPPLDASGQLGRGGTKEPGPVEGPLRGKFVVQVVTGRYHTMAVTEDGELYSWGLNDWGQLGRPAVGATSDPGLVSLPGGVRVVGAAAGRYVSMAVDDSGRLYTWGHDGCSNGGKLPERNEAYKPKLVSGELAAKRVVEAVAAGREHAVVSTADGKVFTWGGRELLIGREGNSREPAQALVRERSSVEVECYSTSRGTV</sequence>
<dbReference type="STRING" id="3068.D8U789"/>
<feature type="region of interest" description="Disordered" evidence="2">
    <location>
        <begin position="1"/>
        <end position="34"/>
    </location>
</feature>
<dbReference type="PANTHER" id="PTHR45982:SF1">
    <property type="entry name" value="REGULATOR OF CHROMOSOME CONDENSATION"/>
    <property type="match status" value="1"/>
</dbReference>
<dbReference type="OrthoDB" id="546718at2759"/>
<dbReference type="KEGG" id="vcn:VOLCADRAFT_64836"/>
<evidence type="ECO:0000256" key="2">
    <source>
        <dbReference type="SAM" id="MobiDB-lite"/>
    </source>
</evidence>
<dbReference type="eggNOG" id="KOG1426">
    <property type="taxonomic scope" value="Eukaryota"/>
</dbReference>
<dbReference type="SUPFAM" id="SSF50985">
    <property type="entry name" value="RCC1/BLIP-II"/>
    <property type="match status" value="1"/>
</dbReference>
<dbReference type="PRINTS" id="PR00633">
    <property type="entry name" value="RCCNDNSATION"/>
</dbReference>
<dbReference type="RefSeq" id="XP_002954549.1">
    <property type="nucleotide sequence ID" value="XM_002954503.1"/>
</dbReference>
<dbReference type="InterPro" id="IPR009091">
    <property type="entry name" value="RCC1/BLIP-II"/>
</dbReference>
<dbReference type="Pfam" id="PF13540">
    <property type="entry name" value="RCC1_2"/>
    <property type="match status" value="1"/>
</dbReference>
<accession>D8U789</accession>
<dbReference type="PROSITE" id="PS50012">
    <property type="entry name" value="RCC1_3"/>
    <property type="match status" value="3"/>
</dbReference>
<dbReference type="PANTHER" id="PTHR45982">
    <property type="entry name" value="REGULATOR OF CHROMOSOME CONDENSATION"/>
    <property type="match status" value="1"/>
</dbReference>
<gene>
    <name evidence="3" type="ORF">VOLCADRAFT_64836</name>
</gene>
<name>D8U789_VOLCA</name>
<dbReference type="EMBL" id="GL378364">
    <property type="protein sequence ID" value="EFJ44442.1"/>
    <property type="molecule type" value="Genomic_DNA"/>
</dbReference>
<evidence type="ECO:0000313" key="4">
    <source>
        <dbReference type="Proteomes" id="UP000001058"/>
    </source>
</evidence>
<feature type="compositionally biased region" description="Gly residues" evidence="2">
    <location>
        <begin position="1"/>
        <end position="10"/>
    </location>
</feature>
<dbReference type="AlphaFoldDB" id="D8U789"/>
<evidence type="ECO:0008006" key="5">
    <source>
        <dbReference type="Google" id="ProtNLM"/>
    </source>
</evidence>
<evidence type="ECO:0000256" key="1">
    <source>
        <dbReference type="PROSITE-ProRule" id="PRU00235"/>
    </source>
</evidence>
<dbReference type="Proteomes" id="UP000001058">
    <property type="component" value="Unassembled WGS sequence"/>
</dbReference>
<feature type="repeat" description="RCC1" evidence="1">
    <location>
        <begin position="57"/>
        <end position="108"/>
    </location>
</feature>
<feature type="repeat" description="RCC1" evidence="1">
    <location>
        <begin position="1"/>
        <end position="56"/>
    </location>
</feature>
<evidence type="ECO:0000313" key="3">
    <source>
        <dbReference type="EMBL" id="EFJ44442.1"/>
    </source>
</evidence>
<dbReference type="Gene3D" id="2.130.10.30">
    <property type="entry name" value="Regulator of chromosome condensation 1/beta-lactamase-inhibitor protein II"/>
    <property type="match status" value="1"/>
</dbReference>
<proteinExistence type="predicted"/>
<organism evidence="4">
    <name type="scientific">Volvox carteri f. nagariensis</name>
    <dbReference type="NCBI Taxonomy" id="3068"/>
    <lineage>
        <taxon>Eukaryota</taxon>
        <taxon>Viridiplantae</taxon>
        <taxon>Chlorophyta</taxon>
        <taxon>core chlorophytes</taxon>
        <taxon>Chlorophyceae</taxon>
        <taxon>CS clade</taxon>
        <taxon>Chlamydomonadales</taxon>
        <taxon>Volvocaceae</taxon>
        <taxon>Volvox</taxon>
    </lineage>
</organism>
<feature type="repeat" description="RCC1" evidence="1">
    <location>
        <begin position="109"/>
        <end position="163"/>
    </location>
</feature>
<dbReference type="InParanoid" id="D8U789"/>
<dbReference type="InterPro" id="IPR000408">
    <property type="entry name" value="Reg_chr_condens"/>
</dbReference>
<keyword evidence="4" id="KW-1185">Reference proteome</keyword>
<reference evidence="3 4" key="1">
    <citation type="journal article" date="2010" name="Science">
        <title>Genomic analysis of organismal complexity in the multicellular green alga Volvox carteri.</title>
        <authorList>
            <person name="Prochnik S.E."/>
            <person name="Umen J."/>
            <person name="Nedelcu A.M."/>
            <person name="Hallmann A."/>
            <person name="Miller S.M."/>
            <person name="Nishii I."/>
            <person name="Ferris P."/>
            <person name="Kuo A."/>
            <person name="Mitros T."/>
            <person name="Fritz-Laylin L.K."/>
            <person name="Hellsten U."/>
            <person name="Chapman J."/>
            <person name="Simakov O."/>
            <person name="Rensing S.A."/>
            <person name="Terry A."/>
            <person name="Pangilinan J."/>
            <person name="Kapitonov V."/>
            <person name="Jurka J."/>
            <person name="Salamov A."/>
            <person name="Shapiro H."/>
            <person name="Schmutz J."/>
            <person name="Grimwood J."/>
            <person name="Lindquist E."/>
            <person name="Lucas S."/>
            <person name="Grigoriev I.V."/>
            <person name="Schmitt R."/>
            <person name="Kirk D."/>
            <person name="Rokhsar D.S."/>
        </authorList>
    </citation>
    <scope>NUCLEOTIDE SEQUENCE [LARGE SCALE GENOMIC DNA]</scope>
    <source>
        <strain evidence="4">f. Nagariensis / Eve</strain>
    </source>
</reference>